<protein>
    <submittedName>
        <fullName evidence="2">Uncharacterized protein</fullName>
    </submittedName>
</protein>
<proteinExistence type="predicted"/>
<feature type="region of interest" description="Disordered" evidence="1">
    <location>
        <begin position="49"/>
        <end position="99"/>
    </location>
</feature>
<reference evidence="2" key="1">
    <citation type="submission" date="2022-11" db="EMBL/GenBank/DDBJ databases">
        <authorList>
            <person name="Scott C."/>
            <person name="Bruce N."/>
        </authorList>
    </citation>
    <scope>NUCLEOTIDE SEQUENCE</scope>
</reference>
<gene>
    <name evidence="2" type="ORF">PPNO1_LOCUS2205</name>
</gene>
<dbReference type="AlphaFoldDB" id="A0A9P1GY41"/>
<dbReference type="Proteomes" id="UP000838763">
    <property type="component" value="Unassembled WGS sequence"/>
</dbReference>
<comment type="caution">
    <text evidence="2">The sequence shown here is derived from an EMBL/GenBank/DDBJ whole genome shotgun (WGS) entry which is preliminary data.</text>
</comment>
<keyword evidence="3" id="KW-1185">Reference proteome</keyword>
<accession>A0A9P1GY41</accession>
<organism evidence="2 3">
    <name type="scientific">Parascedosporium putredinis</name>
    <dbReference type="NCBI Taxonomy" id="1442378"/>
    <lineage>
        <taxon>Eukaryota</taxon>
        <taxon>Fungi</taxon>
        <taxon>Dikarya</taxon>
        <taxon>Ascomycota</taxon>
        <taxon>Pezizomycotina</taxon>
        <taxon>Sordariomycetes</taxon>
        <taxon>Hypocreomycetidae</taxon>
        <taxon>Microascales</taxon>
        <taxon>Microascaceae</taxon>
        <taxon>Parascedosporium</taxon>
    </lineage>
</organism>
<evidence type="ECO:0000256" key="1">
    <source>
        <dbReference type="SAM" id="MobiDB-lite"/>
    </source>
</evidence>
<dbReference type="EMBL" id="CALLCH030000004">
    <property type="protein sequence ID" value="CAI4212447.1"/>
    <property type="molecule type" value="Genomic_DNA"/>
</dbReference>
<sequence length="372" mass="42151">MKIRSVTKMKGKKHTGYWKWGEIYALLFPGKVVPEERYVTVTAISQLSTEAQVGSRNPRGPGQDPLGDDPGEQRKRRPELRRQTLDFRPLPNNRMDEVRRDESQKIVEAVLAECSSRIFRLAASTDAPLVSQYPPCASEQGQRQSEPWREEFGYRLVSRIDEVLRDESQAIFRAVLAEQPQRWQQEFRHRLHGRIEEVQRDEGRGILPKVLTEHPSSLVFLQDTSADLSSLPTSAYSNRGCNSLHPHLGHWQTDPERYNEQRLFLGPEYGRSRCPSTVDSRCDESSTVEVASYSGSVSPSAMRFYPMWLYPASSNQLDQGTQTYAYQASRPDGIQNSISTPSGMIPSPAPGLLAVSNNTDISADWDIEAYEF</sequence>
<evidence type="ECO:0000313" key="3">
    <source>
        <dbReference type="Proteomes" id="UP000838763"/>
    </source>
</evidence>
<evidence type="ECO:0000313" key="2">
    <source>
        <dbReference type="EMBL" id="CAI4212447.1"/>
    </source>
</evidence>
<name>A0A9P1GY41_9PEZI</name>